<gene>
    <name evidence="1" type="ORF">CLCR_07633</name>
</gene>
<reference evidence="2" key="1">
    <citation type="submission" date="2015-07" db="EMBL/GenBank/DDBJ databases">
        <authorList>
            <person name="Teixeira M.M."/>
            <person name="Souza R.C."/>
            <person name="Almeida L.G."/>
            <person name="Vicente V.A."/>
            <person name="de Hoog S."/>
            <person name="Bocca A.L."/>
            <person name="de Almeida S.R."/>
            <person name="Vasconcelos A.T."/>
            <person name="Felipe M.S."/>
        </authorList>
    </citation>
    <scope>NUCLEOTIDE SEQUENCE [LARGE SCALE GENOMIC DNA]</scope>
    <source>
        <strain evidence="2">KSF</strain>
    </source>
</reference>
<keyword evidence="2" id="KW-1185">Reference proteome</keyword>
<sequence length="175" mass="19464">MVFWGGGLAPACSATIWLRNYETLERAVGHIKDNPLSGTARETSAWAITQNLLFRDADDFLVGVTQERQRMVWPADEPTHRWGDLSGFRAGVYDLGKKMVLSKTFSVLPTLPLLGAPQGREWAAWGGHRYENNPNIQTSPGTAPLLPNSVMFAPLKITHGAGEVETADEFWERRE</sequence>
<proteinExistence type="predicted"/>
<accession>A0A1C1CM87</accession>
<comment type="caution">
    <text evidence="1">The sequence shown here is derived from an EMBL/GenBank/DDBJ whole genome shotgun (WGS) entry which is preliminary data.</text>
</comment>
<dbReference type="AlphaFoldDB" id="A0A1C1CM87"/>
<name>A0A1C1CM87_9EURO</name>
<dbReference type="Proteomes" id="UP000094526">
    <property type="component" value="Unassembled WGS sequence"/>
</dbReference>
<evidence type="ECO:0000313" key="2">
    <source>
        <dbReference type="Proteomes" id="UP000094526"/>
    </source>
</evidence>
<dbReference type="VEuPathDB" id="FungiDB:CLCR_07633"/>
<evidence type="ECO:0000313" key="1">
    <source>
        <dbReference type="EMBL" id="OCT49620.1"/>
    </source>
</evidence>
<organism evidence="1 2">
    <name type="scientific">Cladophialophora carrionii</name>
    <dbReference type="NCBI Taxonomy" id="86049"/>
    <lineage>
        <taxon>Eukaryota</taxon>
        <taxon>Fungi</taxon>
        <taxon>Dikarya</taxon>
        <taxon>Ascomycota</taxon>
        <taxon>Pezizomycotina</taxon>
        <taxon>Eurotiomycetes</taxon>
        <taxon>Chaetothyriomycetidae</taxon>
        <taxon>Chaetothyriales</taxon>
        <taxon>Herpotrichiellaceae</taxon>
        <taxon>Cladophialophora</taxon>
    </lineage>
</organism>
<dbReference type="EMBL" id="LGRB01000010">
    <property type="protein sequence ID" value="OCT49620.1"/>
    <property type="molecule type" value="Genomic_DNA"/>
</dbReference>
<protein>
    <submittedName>
        <fullName evidence="1">Uncharacterized protein</fullName>
    </submittedName>
</protein>